<dbReference type="PANTHER" id="PTHR34154">
    <property type="entry name" value="ALKALI-SENSITIVE LINKAGE PROTEIN 1"/>
    <property type="match status" value="1"/>
</dbReference>
<dbReference type="GO" id="GO:0071966">
    <property type="term" value="P:fungal-type cell wall polysaccharide metabolic process"/>
    <property type="evidence" value="ECO:0007669"/>
    <property type="project" value="TreeGrafter"/>
</dbReference>
<reference evidence="2 3" key="1">
    <citation type="journal article" date="2020" name="Microbiol. Resour. Announc.">
        <title>Draft Genome Sequence of a Cladosporium Species Isolated from the Mesophotic Ascidian Didemnum maculosum.</title>
        <authorList>
            <person name="Gioti A."/>
            <person name="Siaperas R."/>
            <person name="Nikolaivits E."/>
            <person name="Le Goff G."/>
            <person name="Ouazzani J."/>
            <person name="Kotoulas G."/>
            <person name="Topakas E."/>
        </authorList>
    </citation>
    <scope>NUCLEOTIDE SEQUENCE [LARGE SCALE GENOMIC DNA]</scope>
    <source>
        <strain evidence="2 3">TM138-S3</strain>
    </source>
</reference>
<evidence type="ECO:0000259" key="1">
    <source>
        <dbReference type="Pfam" id="PF11790"/>
    </source>
</evidence>
<dbReference type="SUPFAM" id="SSF51445">
    <property type="entry name" value="(Trans)glycosidases"/>
    <property type="match status" value="1"/>
</dbReference>
<feature type="domain" description="Asl1-like glycosyl hydrolase catalytic" evidence="1">
    <location>
        <begin position="7"/>
        <end position="242"/>
    </location>
</feature>
<keyword evidence="3" id="KW-1185">Reference proteome</keyword>
<comment type="caution">
    <text evidence="2">The sequence shown here is derived from an EMBL/GenBank/DDBJ whole genome shotgun (WGS) entry which is preliminary data.</text>
</comment>
<protein>
    <recommendedName>
        <fullName evidence="1">Asl1-like glycosyl hydrolase catalytic domain-containing protein</fullName>
    </recommendedName>
</protein>
<dbReference type="PANTHER" id="PTHR34154:SF3">
    <property type="entry name" value="ALKALI-SENSITIVE LINKAGE PROTEIN 1"/>
    <property type="match status" value="1"/>
</dbReference>
<name>A0AB34KRP0_9PEZI</name>
<dbReference type="GO" id="GO:0009277">
    <property type="term" value="C:fungal-type cell wall"/>
    <property type="evidence" value="ECO:0007669"/>
    <property type="project" value="TreeGrafter"/>
</dbReference>
<dbReference type="GeneID" id="96006680"/>
<dbReference type="Pfam" id="PF11790">
    <property type="entry name" value="Glyco_hydro_cc"/>
    <property type="match status" value="1"/>
</dbReference>
<evidence type="ECO:0000313" key="3">
    <source>
        <dbReference type="Proteomes" id="UP000803884"/>
    </source>
</evidence>
<accession>A0AB34KRP0</accession>
<organism evidence="2 3">
    <name type="scientific">Cladosporium halotolerans</name>
    <dbReference type="NCBI Taxonomy" id="1052096"/>
    <lineage>
        <taxon>Eukaryota</taxon>
        <taxon>Fungi</taxon>
        <taxon>Dikarya</taxon>
        <taxon>Ascomycota</taxon>
        <taxon>Pezizomycotina</taxon>
        <taxon>Dothideomycetes</taxon>
        <taxon>Dothideomycetidae</taxon>
        <taxon>Cladosporiales</taxon>
        <taxon>Cladosporiaceae</taxon>
        <taxon>Cladosporium</taxon>
    </lineage>
</organism>
<dbReference type="InterPro" id="IPR017853">
    <property type="entry name" value="GH"/>
</dbReference>
<dbReference type="Gene3D" id="3.20.20.80">
    <property type="entry name" value="Glycosidases"/>
    <property type="match status" value="1"/>
</dbReference>
<dbReference type="RefSeq" id="XP_069229552.1">
    <property type="nucleotide sequence ID" value="XM_069373842.1"/>
</dbReference>
<proteinExistence type="predicted"/>
<dbReference type="Proteomes" id="UP000803884">
    <property type="component" value="Unassembled WGS sequence"/>
</dbReference>
<dbReference type="EMBL" id="JAAQHG020000014">
    <property type="protein sequence ID" value="KAL1586447.1"/>
    <property type="molecule type" value="Genomic_DNA"/>
</dbReference>
<dbReference type="InterPro" id="IPR024655">
    <property type="entry name" value="Asl1_glyco_hydro_catalytic"/>
</dbReference>
<evidence type="ECO:0000313" key="2">
    <source>
        <dbReference type="EMBL" id="KAL1586447.1"/>
    </source>
</evidence>
<sequence length="245" mass="26849">MPPSKRGLAWPVENTDPVFPFTKPGSKISWLYNWSPNPTPGAASLAFIPMQWNAVGAPDLPSKITSTSTLLAFNEPELPDQANMPAAAAAETWLQHIQPLRQRGLLRAGSPAISSAPHAVPWLLDFLQRIRAAGSDVDFYCLHWYGASLGGFYDYIWSSYYQLGADKPAWITEFAATNWDAARPLPVAEVEGFARESWKYLDGLEWVERYAWFGAMRDCGAVGGGAALIAREGGLTALGRAYRDG</sequence>
<gene>
    <name evidence="2" type="ORF">WHR41_05237</name>
</gene>
<dbReference type="InterPro" id="IPR053183">
    <property type="entry name" value="ASL1"/>
</dbReference>
<dbReference type="AlphaFoldDB" id="A0AB34KRP0"/>